<dbReference type="PANTHER" id="PTHR43884">
    <property type="entry name" value="ACYL-COA DEHYDROGENASE"/>
    <property type="match status" value="1"/>
</dbReference>
<accession>A0A7V8FWL9</accession>
<dbReference type="GO" id="GO:0003995">
    <property type="term" value="F:acyl-CoA dehydrogenase activity"/>
    <property type="evidence" value="ECO:0007669"/>
    <property type="project" value="TreeGrafter"/>
</dbReference>
<dbReference type="Proteomes" id="UP000462435">
    <property type="component" value="Unassembled WGS sequence"/>
</dbReference>
<reference evidence="3" key="1">
    <citation type="journal article" date="2020" name="MBio">
        <title>Horizontal gene transfer to a defensive symbiont with a reduced genome amongst a multipartite beetle microbiome.</title>
        <authorList>
            <person name="Waterworth S.C."/>
            <person name="Florez L.V."/>
            <person name="Rees E.R."/>
            <person name="Hertweck C."/>
            <person name="Kaltenpoth M."/>
            <person name="Kwan J.C."/>
        </authorList>
    </citation>
    <scope>NUCLEOTIDE SEQUENCE [LARGE SCALE GENOMIC DNA]</scope>
</reference>
<protein>
    <submittedName>
        <fullName evidence="2">Acyl-CoA dehydrogenase</fullName>
    </submittedName>
</protein>
<sequence>MPQTSSLTPLSPRLHHPPSQLDADLAQWLAAHADDLNRNDAVSEEVVPRLARAGLFAIGVPTAQGGAGGDVRDATQAISDVAEHSLAAAFAFWGQRSFIEYLLQSPNRALAERRLPALLAGEHAGASGLSNAMKFLGGIESLQVTAQAHADGWRLHGKLPWVTNLSRAGFVTAAAVATTAERPPMVVAFDSALPGVERSDDLDLIALRGSNTAAIALKNVAIDAADVLHEDARRYLPQVRPAFLSLQCGMSIGLSRASLHEALALSEARRGALGDTIRALQHDLQATVEQLLDGVADGRFQAQAAPLFRLRIRLAEIALQAVGLELQAKGGSAYLMPHKNDFLRRWTEAAFVPVVTPSLTQLQAELQRHDAAHA</sequence>
<name>A0A7V8FWL9_9BURK</name>
<gene>
    <name evidence="2" type="primary">mmgC_2</name>
    <name evidence="2" type="ORF">GAK35_02156</name>
</gene>
<dbReference type="InterPro" id="IPR013786">
    <property type="entry name" value="AcylCoA_DH/ox_N"/>
</dbReference>
<dbReference type="PANTHER" id="PTHR43884:SF12">
    <property type="entry name" value="ISOVALERYL-COA DEHYDROGENASE, MITOCHONDRIAL-RELATED"/>
    <property type="match status" value="1"/>
</dbReference>
<dbReference type="Gene3D" id="1.10.540.10">
    <property type="entry name" value="Acyl-CoA dehydrogenase/oxidase, N-terminal domain"/>
    <property type="match status" value="1"/>
</dbReference>
<proteinExistence type="predicted"/>
<dbReference type="Gene3D" id="2.40.110.10">
    <property type="entry name" value="Butyryl-CoA Dehydrogenase, subunit A, domain 2"/>
    <property type="match status" value="1"/>
</dbReference>
<dbReference type="Pfam" id="PF02771">
    <property type="entry name" value="Acyl-CoA_dh_N"/>
    <property type="match status" value="1"/>
</dbReference>
<dbReference type="GO" id="GO:0050660">
    <property type="term" value="F:flavin adenine dinucleotide binding"/>
    <property type="evidence" value="ECO:0007669"/>
    <property type="project" value="InterPro"/>
</dbReference>
<organism evidence="2 3">
    <name type="scientific">Herbaspirillum frisingense</name>
    <dbReference type="NCBI Taxonomy" id="92645"/>
    <lineage>
        <taxon>Bacteria</taxon>
        <taxon>Pseudomonadati</taxon>
        <taxon>Pseudomonadota</taxon>
        <taxon>Betaproteobacteria</taxon>
        <taxon>Burkholderiales</taxon>
        <taxon>Oxalobacteraceae</taxon>
        <taxon>Herbaspirillum</taxon>
    </lineage>
</organism>
<dbReference type="AlphaFoldDB" id="A0A7V8FWL9"/>
<dbReference type="InterPro" id="IPR037069">
    <property type="entry name" value="AcylCoA_DH/ox_N_sf"/>
</dbReference>
<dbReference type="EMBL" id="WNDX01000058">
    <property type="protein sequence ID" value="KAF1043538.1"/>
    <property type="molecule type" value="Genomic_DNA"/>
</dbReference>
<feature type="domain" description="Acyl-CoA dehydrogenase/oxidase N-terminal" evidence="1">
    <location>
        <begin position="29"/>
        <end position="122"/>
    </location>
</feature>
<dbReference type="InterPro" id="IPR046373">
    <property type="entry name" value="Acyl-CoA_Oxase/DH_mid-dom_sf"/>
</dbReference>
<dbReference type="SUPFAM" id="SSF56645">
    <property type="entry name" value="Acyl-CoA dehydrogenase NM domain-like"/>
    <property type="match status" value="1"/>
</dbReference>
<dbReference type="InterPro" id="IPR009100">
    <property type="entry name" value="AcylCoA_DH/oxidase_NM_dom_sf"/>
</dbReference>
<evidence type="ECO:0000313" key="3">
    <source>
        <dbReference type="Proteomes" id="UP000462435"/>
    </source>
</evidence>
<evidence type="ECO:0000313" key="2">
    <source>
        <dbReference type="EMBL" id="KAF1043538.1"/>
    </source>
</evidence>
<evidence type="ECO:0000259" key="1">
    <source>
        <dbReference type="Pfam" id="PF02771"/>
    </source>
</evidence>
<comment type="caution">
    <text evidence="2">The sequence shown here is derived from an EMBL/GenBank/DDBJ whole genome shotgun (WGS) entry which is preliminary data.</text>
</comment>